<dbReference type="RefSeq" id="WP_328856801.1">
    <property type="nucleotide sequence ID" value="NZ_CP108021.1"/>
</dbReference>
<dbReference type="AlphaFoldDB" id="A0AAU4JZR3"/>
<proteinExistence type="predicted"/>
<sequence length="153" mass="17011">MAAPLIETSTDIEATPEKVWSIVSDLARMGEWSPQCRKVIVRGGRTRLGAKTINVNKRGLLVWPTTATVTRFEPDRQITYRIAENRTEWGFEITPTDRGVTLTERRVAKNGKTTAASAFLIGKFMGGTEPFDDELAEGMRETLQKIKAAAERG</sequence>
<dbReference type="InterPro" id="IPR019587">
    <property type="entry name" value="Polyketide_cyclase/dehydratase"/>
</dbReference>
<dbReference type="InterPro" id="IPR023393">
    <property type="entry name" value="START-like_dom_sf"/>
</dbReference>
<reference evidence="1 2" key="1">
    <citation type="submission" date="2022-10" db="EMBL/GenBank/DDBJ databases">
        <title>The complete genomes of actinobacterial strains from the NBC collection.</title>
        <authorList>
            <person name="Joergensen T.S."/>
            <person name="Alvarez Arevalo M."/>
            <person name="Sterndorff E.B."/>
            <person name="Faurdal D."/>
            <person name="Vuksanovic O."/>
            <person name="Mourched A.-S."/>
            <person name="Charusanti P."/>
            <person name="Shaw S."/>
            <person name="Blin K."/>
            <person name="Weber T."/>
        </authorList>
    </citation>
    <scope>NUCLEOTIDE SEQUENCE [LARGE SCALE GENOMIC DNA]</scope>
    <source>
        <strain evidence="1 2">NBC_00319</strain>
    </source>
</reference>
<dbReference type="KEGG" id="whr:OG579_16415"/>
<gene>
    <name evidence="1" type="ORF">OG579_16415</name>
</gene>
<dbReference type="Pfam" id="PF10604">
    <property type="entry name" value="Polyketide_cyc2"/>
    <property type="match status" value="1"/>
</dbReference>
<name>A0AAU4JZR3_9NOCA</name>
<evidence type="ECO:0000313" key="2">
    <source>
        <dbReference type="Proteomes" id="UP001432128"/>
    </source>
</evidence>
<dbReference type="SUPFAM" id="SSF55961">
    <property type="entry name" value="Bet v1-like"/>
    <property type="match status" value="1"/>
</dbReference>
<dbReference type="EMBL" id="CP108021">
    <property type="protein sequence ID" value="WUM19274.1"/>
    <property type="molecule type" value="Genomic_DNA"/>
</dbReference>
<dbReference type="CDD" id="cd07812">
    <property type="entry name" value="SRPBCC"/>
    <property type="match status" value="1"/>
</dbReference>
<accession>A0AAU4JZR3</accession>
<dbReference type="Proteomes" id="UP001432128">
    <property type="component" value="Chromosome"/>
</dbReference>
<protein>
    <submittedName>
        <fullName evidence="1">SRPBCC family protein</fullName>
    </submittedName>
</protein>
<keyword evidence="2" id="KW-1185">Reference proteome</keyword>
<dbReference type="Gene3D" id="3.30.530.20">
    <property type="match status" value="1"/>
</dbReference>
<organism evidence="1 2">
    <name type="scientific">Williamsia herbipolensis</name>
    <dbReference type="NCBI Taxonomy" id="1603258"/>
    <lineage>
        <taxon>Bacteria</taxon>
        <taxon>Bacillati</taxon>
        <taxon>Actinomycetota</taxon>
        <taxon>Actinomycetes</taxon>
        <taxon>Mycobacteriales</taxon>
        <taxon>Nocardiaceae</taxon>
        <taxon>Williamsia</taxon>
    </lineage>
</organism>
<evidence type="ECO:0000313" key="1">
    <source>
        <dbReference type="EMBL" id="WUM19274.1"/>
    </source>
</evidence>